<comment type="caution">
    <text evidence="1">The sequence shown here is derived from an EMBL/GenBank/DDBJ whole genome shotgun (WGS) entry which is preliminary data.</text>
</comment>
<dbReference type="PANTHER" id="PTHR47331:SF5">
    <property type="entry name" value="RIBONUCLEASE H"/>
    <property type="match status" value="1"/>
</dbReference>
<organism evidence="1 2">
    <name type="scientific">Paramuricea clavata</name>
    <name type="common">Red gorgonian</name>
    <name type="synonym">Violescent sea-whip</name>
    <dbReference type="NCBI Taxonomy" id="317549"/>
    <lineage>
        <taxon>Eukaryota</taxon>
        <taxon>Metazoa</taxon>
        <taxon>Cnidaria</taxon>
        <taxon>Anthozoa</taxon>
        <taxon>Octocorallia</taxon>
        <taxon>Malacalcyonacea</taxon>
        <taxon>Plexauridae</taxon>
        <taxon>Paramuricea</taxon>
    </lineage>
</organism>
<dbReference type="InterPro" id="IPR008042">
    <property type="entry name" value="Retrotrans_Pao"/>
</dbReference>
<evidence type="ECO:0000313" key="1">
    <source>
        <dbReference type="EMBL" id="CAB4016892.1"/>
    </source>
</evidence>
<dbReference type="Pfam" id="PF05380">
    <property type="entry name" value="Peptidase_A17"/>
    <property type="match status" value="2"/>
</dbReference>
<proteinExistence type="predicted"/>
<accession>A0A7D9IX81</accession>
<keyword evidence="2" id="KW-1185">Reference proteome</keyword>
<protein>
    <submittedName>
        <fullName evidence="1">Uncharacterized protein</fullName>
    </submittedName>
</protein>
<sequence>MLKFPCLSEIIVRGLSGPEKLIVGGEDDPYGQRSLLGWGVIGNVCKSSEKDDVIQDGYCNKTVVTSYPNFAFATKAKEIIQPQKVLEVLESDFIERQMDRKAYSVEDARFMQILEKGIKQLPDGHYEMSLPLKSDRIVLPNNRTWAVKRWQQLLMRDVLKAFPIEERAKCFKDLDLQVDDLPIEQALGIRWCVENDSLQFRIELQDHPVTRRGILSTVGSIYDPNGYLAPITLKGKQILQQMCRDRLDWDDPVPHNLSAQWEKWRLKSTELHHFSDASLEGYGQCSYIRLINEDKVHCSFVVGKARVTALKQVTIPRLELTAATISARMSKFLRNELSYQEIKEYFWTDSKIVLGYISNVAKRFHTYVANRIQEIRDATDPLSWNYVDTNDNPADGSRWLKGPSFLWKCGTFESQIIEKFVVNDNDPEAKKAVVSKVYSHESSKQDWDADRLNHVSNWYRAQKIIALCLRLKVRVRRKEVKKPNLSNSLNERPLFRLTVSLPELQEAEKEILRAIQRKYFGEEIQVLKCLKVRETDVSRNVARKRNEEIKRYSLLYRLDPFLDDDGLVRVGGCIKRANFPVTITHPVVIPRKSRITNLLIYDCHVKVNHMGRGITHNELEELLPFLIC</sequence>
<dbReference type="PANTHER" id="PTHR47331">
    <property type="entry name" value="PHD-TYPE DOMAIN-CONTAINING PROTEIN"/>
    <property type="match status" value="1"/>
</dbReference>
<dbReference type="OrthoDB" id="5985080at2759"/>
<reference evidence="1" key="1">
    <citation type="submission" date="2020-04" db="EMBL/GenBank/DDBJ databases">
        <authorList>
            <person name="Alioto T."/>
            <person name="Alioto T."/>
            <person name="Gomez Garrido J."/>
        </authorList>
    </citation>
    <scope>NUCLEOTIDE SEQUENCE</scope>
    <source>
        <strain evidence="1">A484AB</strain>
    </source>
</reference>
<dbReference type="EMBL" id="CACRXK020009301">
    <property type="protein sequence ID" value="CAB4016892.1"/>
    <property type="molecule type" value="Genomic_DNA"/>
</dbReference>
<dbReference type="Proteomes" id="UP001152795">
    <property type="component" value="Unassembled WGS sequence"/>
</dbReference>
<name>A0A7D9IX81_PARCT</name>
<evidence type="ECO:0000313" key="2">
    <source>
        <dbReference type="Proteomes" id="UP001152795"/>
    </source>
</evidence>
<gene>
    <name evidence="1" type="ORF">PACLA_8A048023</name>
</gene>
<dbReference type="AlphaFoldDB" id="A0A7D9IX81"/>